<dbReference type="PROSITE" id="PS50222">
    <property type="entry name" value="EF_HAND_2"/>
    <property type="match status" value="1"/>
</dbReference>
<accession>A0A816ED47</accession>
<dbReference type="Pfam" id="PF13202">
    <property type="entry name" value="EF-hand_5"/>
    <property type="match status" value="1"/>
</dbReference>
<organism evidence="3 4">
    <name type="scientific">Rotaria magnacalcarata</name>
    <dbReference type="NCBI Taxonomy" id="392030"/>
    <lineage>
        <taxon>Eukaryota</taxon>
        <taxon>Metazoa</taxon>
        <taxon>Spiralia</taxon>
        <taxon>Gnathifera</taxon>
        <taxon>Rotifera</taxon>
        <taxon>Eurotatoria</taxon>
        <taxon>Bdelloidea</taxon>
        <taxon>Philodinida</taxon>
        <taxon>Philodinidae</taxon>
        <taxon>Rotaria</taxon>
    </lineage>
</organism>
<dbReference type="InterPro" id="IPR011992">
    <property type="entry name" value="EF-hand-dom_pair"/>
</dbReference>
<sequence length="27" mass="3181">MDTNKDGQISKEEFIQWHLHDHLTSNG</sequence>
<proteinExistence type="predicted"/>
<dbReference type="SUPFAM" id="SSF47473">
    <property type="entry name" value="EF-hand"/>
    <property type="match status" value="1"/>
</dbReference>
<keyword evidence="1" id="KW-0106">Calcium</keyword>
<evidence type="ECO:0000256" key="1">
    <source>
        <dbReference type="ARBA" id="ARBA00022837"/>
    </source>
</evidence>
<reference evidence="3" key="1">
    <citation type="submission" date="2021-02" db="EMBL/GenBank/DDBJ databases">
        <authorList>
            <person name="Nowell W R."/>
        </authorList>
    </citation>
    <scope>NUCLEOTIDE SEQUENCE</scope>
</reference>
<dbReference type="Proteomes" id="UP000663834">
    <property type="component" value="Unassembled WGS sequence"/>
</dbReference>
<gene>
    <name evidence="3" type="ORF">KQP761_LOCUS29989</name>
</gene>
<dbReference type="GO" id="GO:0005509">
    <property type="term" value="F:calcium ion binding"/>
    <property type="evidence" value="ECO:0007669"/>
    <property type="project" value="InterPro"/>
</dbReference>
<dbReference type="PROSITE" id="PS00018">
    <property type="entry name" value="EF_HAND_1"/>
    <property type="match status" value="1"/>
</dbReference>
<comment type="caution">
    <text evidence="3">The sequence shown here is derived from an EMBL/GenBank/DDBJ whole genome shotgun (WGS) entry which is preliminary data.</text>
</comment>
<name>A0A816ED47_9BILA</name>
<dbReference type="InterPro" id="IPR018247">
    <property type="entry name" value="EF_Hand_1_Ca_BS"/>
</dbReference>
<feature type="non-terminal residue" evidence="3">
    <location>
        <position position="27"/>
    </location>
</feature>
<evidence type="ECO:0000313" key="3">
    <source>
        <dbReference type="EMBL" id="CAF1651135.1"/>
    </source>
</evidence>
<evidence type="ECO:0000259" key="2">
    <source>
        <dbReference type="PROSITE" id="PS50222"/>
    </source>
</evidence>
<dbReference type="Gene3D" id="1.10.238.10">
    <property type="entry name" value="EF-hand"/>
    <property type="match status" value="1"/>
</dbReference>
<evidence type="ECO:0000313" key="4">
    <source>
        <dbReference type="Proteomes" id="UP000663834"/>
    </source>
</evidence>
<dbReference type="AlphaFoldDB" id="A0A816ED47"/>
<dbReference type="InterPro" id="IPR002048">
    <property type="entry name" value="EF_hand_dom"/>
</dbReference>
<dbReference type="EMBL" id="CAJNOW010016605">
    <property type="protein sequence ID" value="CAF1651135.1"/>
    <property type="molecule type" value="Genomic_DNA"/>
</dbReference>
<protein>
    <recommendedName>
        <fullName evidence="2">EF-hand domain-containing protein</fullName>
    </recommendedName>
</protein>
<feature type="domain" description="EF-hand" evidence="2">
    <location>
        <begin position="1"/>
        <end position="24"/>
    </location>
</feature>